<sequence length="191" mass="20341">MDIFSGYKFRGRFHFHSVCPLKSSGSQSSRACGFASSLRQVKVISSAAPTYNFPVIRMNLLSVIVAYLVIIVGSINAVKLVPGRILPPQVQQENVRYARSPIGLEHARTLGQFPASQSVRLVRKALAGHDGEHHGTGCHGDGGVTTLRKNGGMLGELGGKGCHKVRGPTTLVGIGQMLGGLLRKDDGLLTV</sequence>
<dbReference type="EMBL" id="CAJVCH010565392">
    <property type="protein sequence ID" value="CAG7832507.1"/>
    <property type="molecule type" value="Genomic_DNA"/>
</dbReference>
<evidence type="ECO:0000256" key="1">
    <source>
        <dbReference type="SAM" id="Phobius"/>
    </source>
</evidence>
<keyword evidence="1" id="KW-1133">Transmembrane helix</keyword>
<gene>
    <name evidence="2" type="ORF">AFUS01_LOCUS42189</name>
</gene>
<reference evidence="2" key="1">
    <citation type="submission" date="2021-06" db="EMBL/GenBank/DDBJ databases">
        <authorList>
            <person name="Hodson N. C."/>
            <person name="Mongue J. A."/>
            <person name="Jaron S. K."/>
        </authorList>
    </citation>
    <scope>NUCLEOTIDE SEQUENCE</scope>
</reference>
<protein>
    <submittedName>
        <fullName evidence="2">Uncharacterized protein</fullName>
    </submittedName>
</protein>
<organism evidence="2 3">
    <name type="scientific">Allacma fusca</name>
    <dbReference type="NCBI Taxonomy" id="39272"/>
    <lineage>
        <taxon>Eukaryota</taxon>
        <taxon>Metazoa</taxon>
        <taxon>Ecdysozoa</taxon>
        <taxon>Arthropoda</taxon>
        <taxon>Hexapoda</taxon>
        <taxon>Collembola</taxon>
        <taxon>Symphypleona</taxon>
        <taxon>Sminthuridae</taxon>
        <taxon>Allacma</taxon>
    </lineage>
</organism>
<accession>A0A8J2LLU8</accession>
<dbReference type="Proteomes" id="UP000708208">
    <property type="component" value="Unassembled WGS sequence"/>
</dbReference>
<dbReference type="AlphaFoldDB" id="A0A8J2LLU8"/>
<keyword evidence="3" id="KW-1185">Reference proteome</keyword>
<keyword evidence="1" id="KW-0812">Transmembrane</keyword>
<feature type="transmembrane region" description="Helical" evidence="1">
    <location>
        <begin position="60"/>
        <end position="78"/>
    </location>
</feature>
<evidence type="ECO:0000313" key="2">
    <source>
        <dbReference type="EMBL" id="CAG7832507.1"/>
    </source>
</evidence>
<name>A0A8J2LLU8_9HEXA</name>
<evidence type="ECO:0000313" key="3">
    <source>
        <dbReference type="Proteomes" id="UP000708208"/>
    </source>
</evidence>
<comment type="caution">
    <text evidence="2">The sequence shown here is derived from an EMBL/GenBank/DDBJ whole genome shotgun (WGS) entry which is preliminary data.</text>
</comment>
<keyword evidence="1" id="KW-0472">Membrane</keyword>
<proteinExistence type="predicted"/>